<comment type="caution">
    <text evidence="2">The sequence shown here is derived from an EMBL/GenBank/DDBJ whole genome shotgun (WGS) entry which is preliminary data.</text>
</comment>
<protein>
    <submittedName>
        <fullName evidence="2">Uncharacterized protein</fullName>
    </submittedName>
</protein>
<dbReference type="GeneID" id="34562322"/>
<proteinExistence type="predicted"/>
<feature type="region of interest" description="Disordered" evidence="1">
    <location>
        <begin position="1"/>
        <end position="42"/>
    </location>
</feature>
<dbReference type="RefSeq" id="XP_022472754.1">
    <property type="nucleotide sequence ID" value="XM_022620812.1"/>
</dbReference>
<reference evidence="2 3" key="1">
    <citation type="submission" date="2016-09" db="EMBL/GenBank/DDBJ databases">
        <authorList>
            <person name="Capua I."/>
            <person name="De Benedictis P."/>
            <person name="Joannis T."/>
            <person name="Lombin L.H."/>
            <person name="Cattoli G."/>
        </authorList>
    </citation>
    <scope>NUCLEOTIDE SEQUENCE [LARGE SCALE GENOMIC DNA]</scope>
    <source>
        <strain evidence="2 3">IMI 309357</strain>
    </source>
</reference>
<keyword evidence="3" id="KW-1185">Reference proteome</keyword>
<evidence type="ECO:0000256" key="1">
    <source>
        <dbReference type="SAM" id="MobiDB-lite"/>
    </source>
</evidence>
<organism evidence="2 3">
    <name type="scientific">Colletotrichum orchidophilum</name>
    <dbReference type="NCBI Taxonomy" id="1209926"/>
    <lineage>
        <taxon>Eukaryota</taxon>
        <taxon>Fungi</taxon>
        <taxon>Dikarya</taxon>
        <taxon>Ascomycota</taxon>
        <taxon>Pezizomycotina</taxon>
        <taxon>Sordariomycetes</taxon>
        <taxon>Hypocreomycetidae</taxon>
        <taxon>Glomerellales</taxon>
        <taxon>Glomerellaceae</taxon>
        <taxon>Colletotrichum</taxon>
    </lineage>
</organism>
<accession>A0A1G4B2N0</accession>
<evidence type="ECO:0000313" key="2">
    <source>
        <dbReference type="EMBL" id="OHE95593.1"/>
    </source>
</evidence>
<dbReference type="EMBL" id="MJBS01000081">
    <property type="protein sequence ID" value="OHE95593.1"/>
    <property type="molecule type" value="Genomic_DNA"/>
</dbReference>
<evidence type="ECO:0000313" key="3">
    <source>
        <dbReference type="Proteomes" id="UP000176998"/>
    </source>
</evidence>
<dbReference type="Proteomes" id="UP000176998">
    <property type="component" value="Unassembled WGS sequence"/>
</dbReference>
<name>A0A1G4B2N0_9PEZI</name>
<dbReference type="AlphaFoldDB" id="A0A1G4B2N0"/>
<sequence length="174" mass="18096">MGRGRGLSGSERGSRSGRGSTRKQGCRHGLETSEPQQAVPIPPAGWGLLVTATTAAAAAAAPAAAEQTKADEGCGAVRTLKQAAPTSMNRSVAAGSLRRGMVGPASSRLRGADKGKLWSARFVVRDVGRNWRVADSTESKVGDWATPQVSSKAVSRCIPVRVRPCFARSASLLQ</sequence>
<gene>
    <name evidence="2" type="ORF">CORC01_09183</name>
</gene>
<dbReference type="OrthoDB" id="10591111at2759"/>